<dbReference type="InterPro" id="IPR041577">
    <property type="entry name" value="RT_RNaseH_2"/>
</dbReference>
<dbReference type="CDD" id="cd01647">
    <property type="entry name" value="RT_LTR"/>
    <property type="match status" value="1"/>
</dbReference>
<accession>A0ABM1KDQ3</accession>
<evidence type="ECO:0000313" key="8">
    <source>
        <dbReference type="RefSeq" id="XP_015271840.1"/>
    </source>
</evidence>
<dbReference type="SUPFAM" id="SSF56672">
    <property type="entry name" value="DNA/RNA polymerases"/>
    <property type="match status" value="1"/>
</dbReference>
<keyword evidence="7" id="KW-1185">Reference proteome</keyword>
<comment type="similarity">
    <text evidence="1">Belongs to the beta type-B retroviral polymerase family. HERV class-II K(HML-2) pol subfamily.</text>
</comment>
<dbReference type="PANTHER" id="PTHR37984:SF12">
    <property type="entry name" value="RIBONUCLEASE H"/>
    <property type="match status" value="1"/>
</dbReference>
<feature type="domain" description="Integrase zinc-binding" evidence="6">
    <location>
        <begin position="540"/>
        <end position="583"/>
    </location>
</feature>
<evidence type="ECO:0000313" key="7">
    <source>
        <dbReference type="Proteomes" id="UP000694871"/>
    </source>
</evidence>
<evidence type="ECO:0000256" key="3">
    <source>
        <dbReference type="ARBA" id="ARBA00039658"/>
    </source>
</evidence>
<evidence type="ECO:0000259" key="4">
    <source>
        <dbReference type="Pfam" id="PF00078"/>
    </source>
</evidence>
<protein>
    <recommendedName>
        <fullName evidence="3">Gypsy retrotransposon integrase-like protein 1</fullName>
        <ecNumber evidence="2">3.1.26.4</ecNumber>
    </recommendedName>
</protein>
<proteinExistence type="inferred from homology"/>
<organism evidence="7 8">
    <name type="scientific">Gekko japonicus</name>
    <name type="common">Schlegel's Japanese gecko</name>
    <dbReference type="NCBI Taxonomy" id="146911"/>
    <lineage>
        <taxon>Eukaryota</taxon>
        <taxon>Metazoa</taxon>
        <taxon>Chordata</taxon>
        <taxon>Craniata</taxon>
        <taxon>Vertebrata</taxon>
        <taxon>Euteleostomi</taxon>
        <taxon>Lepidosauria</taxon>
        <taxon>Squamata</taxon>
        <taxon>Bifurcata</taxon>
        <taxon>Gekkota</taxon>
        <taxon>Gekkonidae</taxon>
        <taxon>Gekkoninae</taxon>
        <taxon>Gekko</taxon>
    </lineage>
</organism>
<feature type="non-terminal residue" evidence="8">
    <location>
        <position position="1"/>
    </location>
</feature>
<dbReference type="Pfam" id="PF17921">
    <property type="entry name" value="Integrase_H2C2"/>
    <property type="match status" value="1"/>
</dbReference>
<dbReference type="InterPro" id="IPR043502">
    <property type="entry name" value="DNA/RNA_pol_sf"/>
</dbReference>
<dbReference type="InterPro" id="IPR000477">
    <property type="entry name" value="RT_dom"/>
</dbReference>
<reference evidence="8" key="1">
    <citation type="submission" date="2025-08" db="UniProtKB">
        <authorList>
            <consortium name="RefSeq"/>
        </authorList>
    </citation>
    <scope>IDENTIFICATION</scope>
</reference>
<dbReference type="Proteomes" id="UP000694871">
    <property type="component" value="Unplaced"/>
</dbReference>
<dbReference type="Gene3D" id="3.10.20.370">
    <property type="match status" value="1"/>
</dbReference>
<dbReference type="Pfam" id="PF00078">
    <property type="entry name" value="RVT_1"/>
    <property type="match status" value="1"/>
</dbReference>
<feature type="non-terminal residue" evidence="8">
    <location>
        <position position="598"/>
    </location>
</feature>
<dbReference type="Pfam" id="PF17919">
    <property type="entry name" value="RT_RNaseH_2"/>
    <property type="match status" value="1"/>
</dbReference>
<dbReference type="EC" id="3.1.26.4" evidence="2"/>
<evidence type="ECO:0000256" key="2">
    <source>
        <dbReference type="ARBA" id="ARBA00012180"/>
    </source>
</evidence>
<feature type="domain" description="Reverse transcriptase/retrotransposon-derived protein RNase H-like" evidence="5">
    <location>
        <begin position="299"/>
        <end position="397"/>
    </location>
</feature>
<dbReference type="CDD" id="cd09274">
    <property type="entry name" value="RNase_HI_RT_Ty3"/>
    <property type="match status" value="1"/>
</dbReference>
<dbReference type="GeneID" id="107114762"/>
<dbReference type="Gene3D" id="3.10.10.10">
    <property type="entry name" value="HIV Type 1 Reverse Transcriptase, subunit A, domain 1"/>
    <property type="match status" value="1"/>
</dbReference>
<dbReference type="RefSeq" id="XP_015271840.1">
    <property type="nucleotide sequence ID" value="XM_015416354.1"/>
</dbReference>
<name>A0ABM1KDQ3_GEKJA</name>
<gene>
    <name evidence="8" type="primary">LOC107114762</name>
</gene>
<evidence type="ECO:0000256" key="1">
    <source>
        <dbReference type="ARBA" id="ARBA00010879"/>
    </source>
</evidence>
<dbReference type="InterPro" id="IPR050951">
    <property type="entry name" value="Retrovirus_Pol_polyprotein"/>
</dbReference>
<dbReference type="PANTHER" id="PTHR37984">
    <property type="entry name" value="PROTEIN CBG26694"/>
    <property type="match status" value="1"/>
</dbReference>
<dbReference type="InterPro" id="IPR041588">
    <property type="entry name" value="Integrase_H2C2"/>
</dbReference>
<sequence>SLLVAEGNRVNLLGLDWFEPLGIAISGINSVTKNKWAVLYKEFTDVFGGGLGKYTGPPVAFELDPAVRPVRLKYRKVPIPLKPRIEAELDKLIEQGVLEPVPFSRWETPIVTPVKPDGSVRICADYKCTIKRALQQHSYPVPVISHVLASWGGGKVFAKFDLAQADQQLPVTKEAAEAQTIVTHRGAFKVNRLQFGVNVAPGIFQSLMEGLLRGVPGTVPYFDDVLIAGRSDEELMHRVREVLKRFSKAGLKVKQSKCLIGVDSVEFLGFRVDQNGVHPTDEKVRAIKNAPCPDAKWRWGAEQKKAFEGVKSLLSSNAVLTHYDDQKLLVLAADASPYGVGAVLSHVMEDGREAPVAFYSKSLSETEKNYAQIDKEGLALVSAVKKFHDFVYGRLFRLVTDHKPLLGIFAPDRQLPNIMSARMLRWALFLSAYDYDLEHRPGKAIGHADALSRCPLPGRDLDPAPTASVLAIEELPQAPITSKDIAAASAKDTVIARVLNWVWRGWPMGAMEPEFRTYKARQNELSVSKGCLLWGNRVVVPHCLRQKVLKSLHEGHPGMVHMKALARGYVWWPGLDAEIEDWVYARNYASGHLWLPAT</sequence>
<evidence type="ECO:0000259" key="5">
    <source>
        <dbReference type="Pfam" id="PF17919"/>
    </source>
</evidence>
<evidence type="ECO:0000259" key="6">
    <source>
        <dbReference type="Pfam" id="PF17921"/>
    </source>
</evidence>
<dbReference type="InterPro" id="IPR043128">
    <property type="entry name" value="Rev_trsase/Diguanyl_cyclase"/>
</dbReference>
<dbReference type="Gene3D" id="1.10.340.70">
    <property type="match status" value="1"/>
</dbReference>
<feature type="domain" description="Reverse transcriptase" evidence="4">
    <location>
        <begin position="115"/>
        <end position="271"/>
    </location>
</feature>
<dbReference type="Gene3D" id="3.30.70.270">
    <property type="match status" value="1"/>
</dbReference>